<proteinExistence type="predicted"/>
<organism evidence="1 2">
    <name type="scientific">Rhizophagus clarus</name>
    <dbReference type="NCBI Taxonomy" id="94130"/>
    <lineage>
        <taxon>Eukaryota</taxon>
        <taxon>Fungi</taxon>
        <taxon>Fungi incertae sedis</taxon>
        <taxon>Mucoromycota</taxon>
        <taxon>Glomeromycotina</taxon>
        <taxon>Glomeromycetes</taxon>
        <taxon>Glomerales</taxon>
        <taxon>Glomeraceae</taxon>
        <taxon>Rhizophagus</taxon>
    </lineage>
</organism>
<sequence>MHDNEGVHLEKEILYDLYISGTEVSLTTQFKYSKELISSYVGLYFDLSGKALTNSSLVHVDILQGNSKPN</sequence>
<keyword evidence="2" id="KW-1185">Reference proteome</keyword>
<protein>
    <submittedName>
        <fullName evidence="1">Uncharacterized protein</fullName>
    </submittedName>
</protein>
<dbReference type="AlphaFoldDB" id="A0A2Z6RZ78"/>
<comment type="caution">
    <text evidence="1">The sequence shown here is derived from an EMBL/GenBank/DDBJ whole genome shotgun (WGS) entry which is preliminary data.</text>
</comment>
<reference evidence="1 2" key="1">
    <citation type="submission" date="2017-11" db="EMBL/GenBank/DDBJ databases">
        <title>The genome of Rhizophagus clarus HR1 reveals common genetic basis of auxotrophy among arbuscular mycorrhizal fungi.</title>
        <authorList>
            <person name="Kobayashi Y."/>
        </authorList>
    </citation>
    <scope>NUCLEOTIDE SEQUENCE [LARGE SCALE GENOMIC DNA]</scope>
    <source>
        <strain evidence="1 2">HR1</strain>
    </source>
</reference>
<gene>
    <name evidence="1" type="ORF">RclHR1_00670005</name>
</gene>
<evidence type="ECO:0000313" key="2">
    <source>
        <dbReference type="Proteomes" id="UP000247702"/>
    </source>
</evidence>
<dbReference type="EMBL" id="BEXD01004059">
    <property type="protein sequence ID" value="GBC06213.1"/>
    <property type="molecule type" value="Genomic_DNA"/>
</dbReference>
<name>A0A2Z6RZ78_9GLOM</name>
<evidence type="ECO:0000313" key="1">
    <source>
        <dbReference type="EMBL" id="GBC06213.1"/>
    </source>
</evidence>
<accession>A0A2Z6RZ78</accession>
<dbReference type="Proteomes" id="UP000247702">
    <property type="component" value="Unassembled WGS sequence"/>
</dbReference>